<dbReference type="RefSeq" id="WP_188888428.1">
    <property type="nucleotide sequence ID" value="NZ_BMHY01000002.1"/>
</dbReference>
<evidence type="ECO:0000256" key="2">
    <source>
        <dbReference type="SAM" id="Phobius"/>
    </source>
</evidence>
<dbReference type="PANTHER" id="PTHR46401:SF2">
    <property type="entry name" value="GLYCOSYLTRANSFERASE WBBK-RELATED"/>
    <property type="match status" value="1"/>
</dbReference>
<keyword evidence="2" id="KW-0472">Membrane</keyword>
<feature type="transmembrane region" description="Helical" evidence="2">
    <location>
        <begin position="132"/>
        <end position="155"/>
    </location>
</feature>
<dbReference type="Pfam" id="PF00534">
    <property type="entry name" value="Glycos_transf_1"/>
    <property type="match status" value="1"/>
</dbReference>
<feature type="domain" description="Glycosyl transferase family 1" evidence="3">
    <location>
        <begin position="349"/>
        <end position="502"/>
    </location>
</feature>
<keyword evidence="4" id="KW-0378">Hydrolase</keyword>
<keyword evidence="2" id="KW-1133">Transmembrane helix</keyword>
<dbReference type="GO" id="GO:0016787">
    <property type="term" value="F:hydrolase activity"/>
    <property type="evidence" value="ECO:0007669"/>
    <property type="project" value="UniProtKB-KW"/>
</dbReference>
<proteinExistence type="predicted"/>
<dbReference type="GO" id="GO:0016757">
    <property type="term" value="F:glycosyltransferase activity"/>
    <property type="evidence" value="ECO:0007669"/>
    <property type="project" value="InterPro"/>
</dbReference>
<evidence type="ECO:0000313" key="5">
    <source>
        <dbReference type="Proteomes" id="UP000600247"/>
    </source>
</evidence>
<evidence type="ECO:0000259" key="3">
    <source>
        <dbReference type="Pfam" id="PF00534"/>
    </source>
</evidence>
<evidence type="ECO:0000256" key="1">
    <source>
        <dbReference type="ARBA" id="ARBA00022679"/>
    </source>
</evidence>
<comment type="caution">
    <text evidence="4">The sequence shown here is derived from an EMBL/GenBank/DDBJ whole genome shotgun (WGS) entry which is preliminary data.</text>
</comment>
<name>A0A917H0Z5_9BACL</name>
<keyword evidence="2" id="KW-0812">Transmembrane</keyword>
<dbReference type="InterPro" id="IPR001296">
    <property type="entry name" value="Glyco_trans_1"/>
</dbReference>
<evidence type="ECO:0000313" key="4">
    <source>
        <dbReference type="EMBL" id="GGG63337.1"/>
    </source>
</evidence>
<dbReference type="AlphaFoldDB" id="A0A917H0Z5"/>
<sequence>MSKLAIFLGFQPGVKLTNEGIGRLLAFILKEKVNESDSVVLVSPAWLNDSIESLLDDNKISKDKFEILSTRKVPLGVKFKSWMENRKKQSRKKSWIMLRLEKMRSKVYKIIEERTSDYFSTPFGIWLFLKSFLYLISGLILAPFIIFCTVLYLLIKTLKIIKRVSNQTFIKLLVKSSILKRVKFISKNGQHKIYQIVIDNELNRLVDIINNRQDIKATFIPSMIWPQIKRLKCKKILAAPDIVFYDFPTQFSGVSEIHSRIRQSVDSADHLISYSEFVKKQHLIEKCGVDEHKITVIKHANVDMSEHLKLKKSLEKYYSGSQNARQIVEKYIHSNYQPNHVLYNCNIENMDFIIFSSQCRPHKNIFNLIKAVNIINRKLYGNVKLIVTGDISGVNQIQSYIDENHMRNDVFMMYGLSSEVLSAFNKLAKCAVNPTLFEGGFPFTFSEAYSVGTPSIMSNIPVVNTEIDSLELKDLMLFDPYNPYSIAQKIVWAIENHQLLYEKQEKLFGNFGIRDWKVVVDEYNQVFRKFMV</sequence>
<dbReference type="Proteomes" id="UP000600247">
    <property type="component" value="Unassembled WGS sequence"/>
</dbReference>
<dbReference type="SUPFAM" id="SSF53756">
    <property type="entry name" value="UDP-Glycosyltransferase/glycogen phosphorylase"/>
    <property type="match status" value="1"/>
</dbReference>
<keyword evidence="1" id="KW-0808">Transferase</keyword>
<gene>
    <name evidence="4" type="ORF">GCM10010918_16630</name>
</gene>
<protein>
    <submittedName>
        <fullName evidence="4">Glycoside hydrolase</fullName>
    </submittedName>
</protein>
<dbReference type="Gene3D" id="3.40.50.2000">
    <property type="entry name" value="Glycogen Phosphorylase B"/>
    <property type="match status" value="1"/>
</dbReference>
<reference evidence="4 5" key="1">
    <citation type="journal article" date="2014" name="Int. J. Syst. Evol. Microbiol.">
        <title>Complete genome sequence of Corynebacterium casei LMG S-19264T (=DSM 44701T), isolated from a smear-ripened cheese.</title>
        <authorList>
            <consortium name="US DOE Joint Genome Institute (JGI-PGF)"/>
            <person name="Walter F."/>
            <person name="Albersmeier A."/>
            <person name="Kalinowski J."/>
            <person name="Ruckert C."/>
        </authorList>
    </citation>
    <scope>NUCLEOTIDE SEQUENCE [LARGE SCALE GENOMIC DNA]</scope>
    <source>
        <strain evidence="4 5">CGMCC 1.15286</strain>
    </source>
</reference>
<dbReference type="PANTHER" id="PTHR46401">
    <property type="entry name" value="GLYCOSYLTRANSFERASE WBBK-RELATED"/>
    <property type="match status" value="1"/>
</dbReference>
<keyword evidence="5" id="KW-1185">Reference proteome</keyword>
<organism evidence="4 5">
    <name type="scientific">Paenibacillus radicis</name>
    <name type="common">ex Gao et al. 2016</name>
    <dbReference type="NCBI Taxonomy" id="1737354"/>
    <lineage>
        <taxon>Bacteria</taxon>
        <taxon>Bacillati</taxon>
        <taxon>Bacillota</taxon>
        <taxon>Bacilli</taxon>
        <taxon>Bacillales</taxon>
        <taxon>Paenibacillaceae</taxon>
        <taxon>Paenibacillus</taxon>
    </lineage>
</organism>
<dbReference type="EMBL" id="BMHY01000002">
    <property type="protein sequence ID" value="GGG63337.1"/>
    <property type="molecule type" value="Genomic_DNA"/>
</dbReference>
<accession>A0A917H0Z5</accession>